<dbReference type="EMBL" id="CP117418">
    <property type="protein sequence ID" value="WCT79710.1"/>
    <property type="molecule type" value="Genomic_DNA"/>
</dbReference>
<proteinExistence type="predicted"/>
<reference evidence="1 2" key="1">
    <citation type="submission" date="2023-02" db="EMBL/GenBank/DDBJ databases">
        <title>Genome sequence of Novosphingobium humi KACC 19094.</title>
        <authorList>
            <person name="Kim S."/>
            <person name="Heo J."/>
            <person name="Kwon S.-W."/>
        </authorList>
    </citation>
    <scope>NUCLEOTIDE SEQUENCE [LARGE SCALE GENOMIC DNA]</scope>
    <source>
        <strain evidence="1 2">KACC 19094</strain>
        <plasmid evidence="1 2">unnamed1</plasmid>
    </source>
</reference>
<sequence length="120" mass="13174">MSFNDALNEAGAKPAGKRPYFLEPQVERVLAITMSIAQELAVAHQRADTLERLLRAKGILAEGEIDAFTPDAAASAQRQMWNQEYIARILRIVQQENEAAALSDDVASGEMADDMVRDAD</sequence>
<evidence type="ECO:0000313" key="1">
    <source>
        <dbReference type="EMBL" id="WCT79710.1"/>
    </source>
</evidence>
<keyword evidence="1" id="KW-0614">Plasmid</keyword>
<gene>
    <name evidence="1" type="ORF">PQ457_16725</name>
</gene>
<evidence type="ECO:0008006" key="3">
    <source>
        <dbReference type="Google" id="ProtNLM"/>
    </source>
</evidence>
<dbReference type="Proteomes" id="UP001218231">
    <property type="component" value="Plasmid unnamed1"/>
</dbReference>
<accession>A0ABY7U3P0</accession>
<evidence type="ECO:0000313" key="2">
    <source>
        <dbReference type="Proteomes" id="UP001218231"/>
    </source>
</evidence>
<dbReference type="RefSeq" id="WP_273619980.1">
    <property type="nucleotide sequence ID" value="NZ_CP117418.1"/>
</dbReference>
<organism evidence="1 2">
    <name type="scientific">Novosphingobium humi</name>
    <dbReference type="NCBI Taxonomy" id="2282397"/>
    <lineage>
        <taxon>Bacteria</taxon>
        <taxon>Pseudomonadati</taxon>
        <taxon>Pseudomonadota</taxon>
        <taxon>Alphaproteobacteria</taxon>
        <taxon>Sphingomonadales</taxon>
        <taxon>Sphingomonadaceae</taxon>
        <taxon>Novosphingobium</taxon>
    </lineage>
</organism>
<name>A0ABY7U3P0_9SPHN</name>
<protein>
    <recommendedName>
        <fullName evidence="3">Terminase small subunit</fullName>
    </recommendedName>
</protein>
<keyword evidence="2" id="KW-1185">Reference proteome</keyword>
<geneLocation type="plasmid" evidence="1 2">
    <name>unnamed1</name>
</geneLocation>